<evidence type="ECO:0000256" key="2">
    <source>
        <dbReference type="ARBA" id="ARBA00012705"/>
    </source>
</evidence>
<evidence type="ECO:0000256" key="1">
    <source>
        <dbReference type="ARBA" id="ARBA00010982"/>
    </source>
</evidence>
<dbReference type="NCBIfam" id="TIGR01930">
    <property type="entry name" value="AcCoA-C-Actrans"/>
    <property type="match status" value="1"/>
</dbReference>
<comment type="similarity">
    <text evidence="1 7">Belongs to the thiolase-like superfamily. Thiolase family.</text>
</comment>
<dbReference type="GO" id="GO:0003985">
    <property type="term" value="F:acetyl-CoA C-acetyltransferase activity"/>
    <property type="evidence" value="ECO:0007669"/>
    <property type="project" value="UniProtKB-EC"/>
</dbReference>
<organism evidence="10 11">
    <name type="scientific">Streptomonospora algeriensis</name>
    <dbReference type="NCBI Taxonomy" id="995084"/>
    <lineage>
        <taxon>Bacteria</taxon>
        <taxon>Bacillati</taxon>
        <taxon>Actinomycetota</taxon>
        <taxon>Actinomycetes</taxon>
        <taxon>Streptosporangiales</taxon>
        <taxon>Nocardiopsidaceae</taxon>
        <taxon>Streptomonospora</taxon>
    </lineage>
</organism>
<sequence length="397" mass="40642">MPGSVIVSGARTPIGRLLGSLSGFSAVQLGAFAIEAALQRAGIAGEQVDYVLLGHVLQAGQGQIPSRQAAVKAGIPMSVPSLTINKVCLSGLDAVALADQLINAGEFDAVVAGGMESMTNAPHLLPRARHGYKYGSVEVLDTTAHDGLTDAFDGDSMGASTERHNARLGIGRDEQDAFAARSHQRAAAAIKDGRFEDEIVPVRIPQRKGEDRLLAEDEGVRADTTAESLSRLRPAFDEGGTITAGSSSQISDGACALVVMSRAKAEELGCEILAEVGAHGNVAGPDNALQSQPSNAIRHALGKAGAEVADLDLVEINEAFASVAVQSMRDLGLSEDAENVNPDGGAIALGHPIGMSGARLALHTVYELRRRGGGLGAAALCGGGGQGDALLLKVPGS</sequence>
<dbReference type="Pfam" id="PF02803">
    <property type="entry name" value="Thiolase_C"/>
    <property type="match status" value="1"/>
</dbReference>
<feature type="domain" description="Thiolase C-terminal" evidence="9">
    <location>
        <begin position="271"/>
        <end position="393"/>
    </location>
</feature>
<evidence type="ECO:0000256" key="4">
    <source>
        <dbReference type="ARBA" id="ARBA00023315"/>
    </source>
</evidence>
<name>A0ABW3BDE6_9ACTN</name>
<dbReference type="PANTHER" id="PTHR18919">
    <property type="entry name" value="ACETYL-COA C-ACYLTRANSFERASE"/>
    <property type="match status" value="1"/>
</dbReference>
<keyword evidence="11" id="KW-1185">Reference proteome</keyword>
<gene>
    <name evidence="10" type="ORF">ACFQZU_07070</name>
</gene>
<proteinExistence type="inferred from homology"/>
<feature type="domain" description="Thiolase N-terminal" evidence="8">
    <location>
        <begin position="5"/>
        <end position="262"/>
    </location>
</feature>
<dbReference type="CDD" id="cd00751">
    <property type="entry name" value="thiolase"/>
    <property type="match status" value="1"/>
</dbReference>
<dbReference type="InterPro" id="IPR020617">
    <property type="entry name" value="Thiolase_C"/>
</dbReference>
<dbReference type="InterPro" id="IPR002155">
    <property type="entry name" value="Thiolase"/>
</dbReference>
<evidence type="ECO:0000256" key="6">
    <source>
        <dbReference type="ARBA" id="ARBA00040529"/>
    </source>
</evidence>
<dbReference type="Proteomes" id="UP001596956">
    <property type="component" value="Unassembled WGS sequence"/>
</dbReference>
<dbReference type="InterPro" id="IPR020610">
    <property type="entry name" value="Thiolase_AS"/>
</dbReference>
<dbReference type="EMBL" id="JBHTHR010000144">
    <property type="protein sequence ID" value="MFD0801075.1"/>
    <property type="molecule type" value="Genomic_DNA"/>
</dbReference>
<dbReference type="PROSITE" id="PS00099">
    <property type="entry name" value="THIOLASE_3"/>
    <property type="match status" value="1"/>
</dbReference>
<dbReference type="InterPro" id="IPR020613">
    <property type="entry name" value="Thiolase_CS"/>
</dbReference>
<accession>A0ABW3BDE6</accession>
<evidence type="ECO:0000313" key="11">
    <source>
        <dbReference type="Proteomes" id="UP001596956"/>
    </source>
</evidence>
<comment type="caution">
    <text evidence="10">The sequence shown here is derived from an EMBL/GenBank/DDBJ whole genome shotgun (WGS) entry which is preliminary data.</text>
</comment>
<evidence type="ECO:0000259" key="8">
    <source>
        <dbReference type="Pfam" id="PF00108"/>
    </source>
</evidence>
<dbReference type="Gene3D" id="3.40.47.10">
    <property type="match status" value="2"/>
</dbReference>
<protein>
    <recommendedName>
        <fullName evidence="6">Probable acetyl-CoA acetyltransferase</fullName>
        <ecNumber evidence="2">2.3.1.9</ecNumber>
    </recommendedName>
    <alternativeName>
        <fullName evidence="5">Acetoacetyl-CoA thiolase</fullName>
    </alternativeName>
</protein>
<evidence type="ECO:0000259" key="9">
    <source>
        <dbReference type="Pfam" id="PF02803"/>
    </source>
</evidence>
<reference evidence="11" key="1">
    <citation type="journal article" date="2019" name="Int. J. Syst. Evol. Microbiol.">
        <title>The Global Catalogue of Microorganisms (GCM) 10K type strain sequencing project: providing services to taxonomists for standard genome sequencing and annotation.</title>
        <authorList>
            <consortium name="The Broad Institute Genomics Platform"/>
            <consortium name="The Broad Institute Genome Sequencing Center for Infectious Disease"/>
            <person name="Wu L."/>
            <person name="Ma J."/>
        </authorList>
    </citation>
    <scope>NUCLEOTIDE SEQUENCE [LARGE SCALE GENOMIC DNA]</scope>
    <source>
        <strain evidence="11">CCUG 63369</strain>
    </source>
</reference>
<evidence type="ECO:0000313" key="10">
    <source>
        <dbReference type="EMBL" id="MFD0801075.1"/>
    </source>
</evidence>
<dbReference type="PIRSF" id="PIRSF000429">
    <property type="entry name" value="Ac-CoA_Ac_transf"/>
    <property type="match status" value="1"/>
</dbReference>
<evidence type="ECO:0000256" key="3">
    <source>
        <dbReference type="ARBA" id="ARBA00022679"/>
    </source>
</evidence>
<dbReference type="SUPFAM" id="SSF53901">
    <property type="entry name" value="Thiolase-like"/>
    <property type="match status" value="2"/>
</dbReference>
<evidence type="ECO:0000256" key="7">
    <source>
        <dbReference type="RuleBase" id="RU003557"/>
    </source>
</evidence>
<dbReference type="InterPro" id="IPR020615">
    <property type="entry name" value="Thiolase_acyl_enz_int_AS"/>
</dbReference>
<dbReference type="InterPro" id="IPR020616">
    <property type="entry name" value="Thiolase_N"/>
</dbReference>
<dbReference type="EC" id="2.3.1.9" evidence="2"/>
<dbReference type="InterPro" id="IPR016039">
    <property type="entry name" value="Thiolase-like"/>
</dbReference>
<keyword evidence="4 7" id="KW-0012">Acyltransferase</keyword>
<dbReference type="PROSITE" id="PS00737">
    <property type="entry name" value="THIOLASE_2"/>
    <property type="match status" value="1"/>
</dbReference>
<dbReference type="Pfam" id="PF00108">
    <property type="entry name" value="Thiolase_N"/>
    <property type="match status" value="1"/>
</dbReference>
<dbReference type="PROSITE" id="PS00098">
    <property type="entry name" value="THIOLASE_1"/>
    <property type="match status" value="1"/>
</dbReference>
<keyword evidence="3 7" id="KW-0808">Transferase</keyword>
<dbReference type="PANTHER" id="PTHR18919:SF107">
    <property type="entry name" value="ACETYL-COA ACETYLTRANSFERASE, CYTOSOLIC"/>
    <property type="match status" value="1"/>
</dbReference>
<evidence type="ECO:0000256" key="5">
    <source>
        <dbReference type="ARBA" id="ARBA00030755"/>
    </source>
</evidence>